<dbReference type="EMBL" id="BAAAOR010000021">
    <property type="protein sequence ID" value="GAA1520095.1"/>
    <property type="molecule type" value="Genomic_DNA"/>
</dbReference>
<sequence>MSADAPDMVSIPRADLEALQAELRRLRQREGDRLAIARMRADPGPRADETEGVFTRTELAEAWGIRD</sequence>
<proteinExistence type="predicted"/>
<keyword evidence="2" id="KW-1185">Reference proteome</keyword>
<organism evidence="1 2">
    <name type="scientific">Nocardioides humi</name>
    <dbReference type="NCBI Taxonomy" id="449461"/>
    <lineage>
        <taxon>Bacteria</taxon>
        <taxon>Bacillati</taxon>
        <taxon>Actinomycetota</taxon>
        <taxon>Actinomycetes</taxon>
        <taxon>Propionibacteriales</taxon>
        <taxon>Nocardioidaceae</taxon>
        <taxon>Nocardioides</taxon>
    </lineage>
</organism>
<gene>
    <name evidence="1" type="ORF">GCM10009788_24890</name>
</gene>
<comment type="caution">
    <text evidence="1">The sequence shown here is derived from an EMBL/GenBank/DDBJ whole genome shotgun (WGS) entry which is preliminary data.</text>
</comment>
<dbReference type="Proteomes" id="UP001500842">
    <property type="component" value="Unassembled WGS sequence"/>
</dbReference>
<reference evidence="1 2" key="1">
    <citation type="journal article" date="2019" name="Int. J. Syst. Evol. Microbiol.">
        <title>The Global Catalogue of Microorganisms (GCM) 10K type strain sequencing project: providing services to taxonomists for standard genome sequencing and annotation.</title>
        <authorList>
            <consortium name="The Broad Institute Genomics Platform"/>
            <consortium name="The Broad Institute Genome Sequencing Center for Infectious Disease"/>
            <person name="Wu L."/>
            <person name="Ma J."/>
        </authorList>
    </citation>
    <scope>NUCLEOTIDE SEQUENCE [LARGE SCALE GENOMIC DNA]</scope>
    <source>
        <strain evidence="1 2">JCM 14942</strain>
    </source>
</reference>
<dbReference type="RefSeq" id="WP_141006165.1">
    <property type="nucleotide sequence ID" value="NZ_BAAAOR010000021.1"/>
</dbReference>
<evidence type="ECO:0000313" key="2">
    <source>
        <dbReference type="Proteomes" id="UP001500842"/>
    </source>
</evidence>
<name>A0ABN2AJS0_9ACTN</name>
<accession>A0ABN2AJS0</accession>
<evidence type="ECO:0000313" key="1">
    <source>
        <dbReference type="EMBL" id="GAA1520095.1"/>
    </source>
</evidence>
<protein>
    <submittedName>
        <fullName evidence="1">Uncharacterized protein</fullName>
    </submittedName>
</protein>